<dbReference type="RefSeq" id="XP_042928876.1">
    <property type="nucleotide sequence ID" value="XM_043058962.1"/>
</dbReference>
<organism evidence="3 4">
    <name type="scientific">Chlamydomonas reinhardtii</name>
    <name type="common">Chlamydomonas smithii</name>
    <dbReference type="NCBI Taxonomy" id="3055"/>
    <lineage>
        <taxon>Eukaryota</taxon>
        <taxon>Viridiplantae</taxon>
        <taxon>Chlorophyta</taxon>
        <taxon>core chlorophytes</taxon>
        <taxon>Chlorophyceae</taxon>
        <taxon>CS clade</taxon>
        <taxon>Chlamydomonadales</taxon>
        <taxon>Chlamydomonadaceae</taxon>
        <taxon>Chlamydomonas</taxon>
    </lineage>
</organism>
<reference evidence="3 4" key="1">
    <citation type="journal article" date="2007" name="Science">
        <title>The Chlamydomonas genome reveals the evolution of key animal and plant functions.</title>
        <authorList>
            <person name="Merchant S.S."/>
            <person name="Prochnik S.E."/>
            <person name="Vallon O."/>
            <person name="Harris E.H."/>
            <person name="Karpowicz S.J."/>
            <person name="Witman G.B."/>
            <person name="Terry A."/>
            <person name="Salamov A."/>
            <person name="Fritz-Laylin L.K."/>
            <person name="Marechal-Drouard L."/>
            <person name="Marshall W.F."/>
            <person name="Qu L.H."/>
            <person name="Nelson D.R."/>
            <person name="Sanderfoot A.A."/>
            <person name="Spalding M.H."/>
            <person name="Kapitonov V.V."/>
            <person name="Ren Q."/>
            <person name="Ferris P."/>
            <person name="Lindquist E."/>
            <person name="Shapiro H."/>
            <person name="Lucas S.M."/>
            <person name="Grimwood J."/>
            <person name="Schmutz J."/>
            <person name="Cardol P."/>
            <person name="Cerutti H."/>
            <person name="Chanfreau G."/>
            <person name="Chen C.L."/>
            <person name="Cognat V."/>
            <person name="Croft M.T."/>
            <person name="Dent R."/>
            <person name="Dutcher S."/>
            <person name="Fernandez E."/>
            <person name="Fukuzawa H."/>
            <person name="Gonzalez-Ballester D."/>
            <person name="Gonzalez-Halphen D."/>
            <person name="Hallmann A."/>
            <person name="Hanikenne M."/>
            <person name="Hippler M."/>
            <person name="Inwood W."/>
            <person name="Jabbari K."/>
            <person name="Kalanon M."/>
            <person name="Kuras R."/>
            <person name="Lefebvre P.A."/>
            <person name="Lemaire S.D."/>
            <person name="Lobanov A.V."/>
            <person name="Lohr M."/>
            <person name="Manuell A."/>
            <person name="Meier I."/>
            <person name="Mets L."/>
            <person name="Mittag M."/>
            <person name="Mittelmeier T."/>
            <person name="Moroney J.V."/>
            <person name="Moseley J."/>
            <person name="Napoli C."/>
            <person name="Nedelcu A.M."/>
            <person name="Niyogi K."/>
            <person name="Novoselov S.V."/>
            <person name="Paulsen I.T."/>
            <person name="Pazour G."/>
            <person name="Purton S."/>
            <person name="Ral J.P."/>
            <person name="Riano-Pachon D.M."/>
            <person name="Riekhof W."/>
            <person name="Rymarquis L."/>
            <person name="Schroda M."/>
            <person name="Stern D."/>
            <person name="Umen J."/>
            <person name="Willows R."/>
            <person name="Wilson N."/>
            <person name="Zimmer S.L."/>
            <person name="Allmer J."/>
            <person name="Balk J."/>
            <person name="Bisova K."/>
            <person name="Chen C.J."/>
            <person name="Elias M."/>
            <person name="Gendler K."/>
            <person name="Hauser C."/>
            <person name="Lamb M.R."/>
            <person name="Ledford H."/>
            <person name="Long J.C."/>
            <person name="Minagawa J."/>
            <person name="Page M.D."/>
            <person name="Pan J."/>
            <person name="Pootakham W."/>
            <person name="Roje S."/>
            <person name="Rose A."/>
            <person name="Stahlberg E."/>
            <person name="Terauchi A.M."/>
            <person name="Yang P."/>
            <person name="Ball S."/>
            <person name="Bowler C."/>
            <person name="Dieckmann C.L."/>
            <person name="Gladyshev V.N."/>
            <person name="Green P."/>
            <person name="Jorgensen R."/>
            <person name="Mayfield S."/>
            <person name="Mueller-Roeber B."/>
            <person name="Rajamani S."/>
            <person name="Sayre R.T."/>
            <person name="Brokstein P."/>
            <person name="Dubchak I."/>
            <person name="Goodstein D."/>
            <person name="Hornick L."/>
            <person name="Huang Y.W."/>
            <person name="Jhaveri J."/>
            <person name="Luo Y."/>
            <person name="Martinez D."/>
            <person name="Ngau W.C."/>
            <person name="Otillar B."/>
            <person name="Poliakov A."/>
            <person name="Porter A."/>
            <person name="Szajkowski L."/>
            <person name="Werner G."/>
            <person name="Zhou K."/>
            <person name="Grigoriev I.V."/>
            <person name="Rokhsar D.S."/>
            <person name="Grossman A.R."/>
        </authorList>
    </citation>
    <scope>NUCLEOTIDE SEQUENCE [LARGE SCALE GENOMIC DNA]</scope>
    <source>
        <strain evidence="4">CC-503</strain>
    </source>
</reference>
<gene>
    <name evidence="3" type="ORF">CHLRE_01g050750v5</name>
</gene>
<evidence type="ECO:0000256" key="2">
    <source>
        <dbReference type="SAM" id="Phobius"/>
    </source>
</evidence>
<evidence type="ECO:0000256" key="1">
    <source>
        <dbReference type="SAM" id="MobiDB-lite"/>
    </source>
</evidence>
<dbReference type="GeneID" id="5715744"/>
<dbReference type="EMBL" id="CM008962">
    <property type="protein sequence ID" value="PNW88924.1"/>
    <property type="molecule type" value="Genomic_DNA"/>
</dbReference>
<keyword evidence="4" id="KW-1185">Reference proteome</keyword>
<dbReference type="Gramene" id="PNW88924">
    <property type="protein sequence ID" value="PNW88924"/>
    <property type="gene ID" value="CHLRE_01g050750v5"/>
</dbReference>
<keyword evidence="2" id="KW-0472">Membrane</keyword>
<evidence type="ECO:0000313" key="3">
    <source>
        <dbReference type="EMBL" id="PNW88924.1"/>
    </source>
</evidence>
<sequence>MLDSTFIQDRFDEMEEHSLGEHNTKRRVRDVYECIKRFTELPLTKTKWAAFLLTMSQLYLNVGSIIYAWVERSPNAPEKYAWAHKVVVWTEFVVICCLLARTSFLAALLVQVLWKEALAEWREEGSGYRYRLQVASHLRLTFRSMSYWRFSLLFVLPKMNPLNMFEYCRQLGQYVKNRTLRVVLRFDRWLGGQSAVSHCMAQALVLTVAAIKLGFQLALSGLAVVAVFLKLLQLTFLGNAPLSDWKFAQALAFVQFVNNMVSIDQSYSSKMVGKYEFIFCGKDAASSTEERRAKAFFEQLSLMLLRQRHGTLLRALVVYSNMCSEDVNMIFLEDEIDERWMNAAKTRKQVSKRQKDTPQKQNPATQEGGGGGADDIGPDAPQGGAGVAGGCYVQGYYRYPSHAGGKGERLYAGWGDQQIPGADGGGGGGLQWQAQPDGRPCVHVHVAAEAEAAQGRPQQRPQRQEQQQQERDQPTTPTKPPLRQSSSGLRLFGGLRQSKTGLGATAKPPPQQAGTSNPTSLPPQQGAPAPQNSPVRPAHQHTHQHQHTQQYGATAYHNPCPTYSGLYQDPHAAGMPPRPQDMSGRAGSGSGSSAAGSGSGRCYAGTGCGAGAGLQQPPPAVPAADSGGYNPLYNGDPYGAHMGAHATAVAANWTAGHGAGAGGVGAGAGAAASRPGYGVLRVPHRSETLRARYGAALTGMYDTSGLE</sequence>
<feature type="compositionally biased region" description="Low complexity" evidence="1">
    <location>
        <begin position="451"/>
        <end position="467"/>
    </location>
</feature>
<feature type="region of interest" description="Disordered" evidence="1">
    <location>
        <begin position="451"/>
        <end position="598"/>
    </location>
</feature>
<evidence type="ECO:0000313" key="4">
    <source>
        <dbReference type="Proteomes" id="UP000006906"/>
    </source>
</evidence>
<dbReference type="KEGG" id="cre:CHLRE_01g050750v5"/>
<feature type="transmembrane region" description="Helical" evidence="2">
    <location>
        <begin position="48"/>
        <end position="70"/>
    </location>
</feature>
<feature type="region of interest" description="Disordered" evidence="1">
    <location>
        <begin position="347"/>
        <end position="382"/>
    </location>
</feature>
<feature type="transmembrane region" description="Helical" evidence="2">
    <location>
        <begin position="91"/>
        <end position="114"/>
    </location>
</feature>
<name>A0A2K3E813_CHLRE</name>
<dbReference type="InParanoid" id="A0A2K3E813"/>
<protein>
    <submittedName>
        <fullName evidence="3">Uncharacterized protein</fullName>
    </submittedName>
</protein>
<feature type="compositionally biased region" description="Polar residues" evidence="1">
    <location>
        <begin position="512"/>
        <end position="523"/>
    </location>
</feature>
<keyword evidence="2" id="KW-1133">Transmembrane helix</keyword>
<accession>A0A2K3E813</accession>
<dbReference type="AlphaFoldDB" id="A0A2K3E813"/>
<dbReference type="PaxDb" id="3055-EDP09503"/>
<dbReference type="Proteomes" id="UP000006906">
    <property type="component" value="Chromosome 1"/>
</dbReference>
<proteinExistence type="predicted"/>
<dbReference type="ExpressionAtlas" id="A0A2K3E813">
    <property type="expression patterns" value="baseline and differential"/>
</dbReference>
<dbReference type="OrthoDB" id="538355at2759"/>
<keyword evidence="2" id="KW-0812">Transmembrane</keyword>